<dbReference type="EMBL" id="JAJOMB010000008">
    <property type="protein sequence ID" value="MCD5312667.1"/>
    <property type="molecule type" value="Genomic_DNA"/>
</dbReference>
<gene>
    <name evidence="5" type="ORF">LR394_17300</name>
</gene>
<dbReference type="GO" id="GO:0016491">
    <property type="term" value="F:oxidoreductase activity"/>
    <property type="evidence" value="ECO:0007669"/>
    <property type="project" value="UniProtKB-KW"/>
</dbReference>
<dbReference type="InterPro" id="IPR055170">
    <property type="entry name" value="GFO_IDH_MocA-like_dom"/>
</dbReference>
<dbReference type="GO" id="GO:0000166">
    <property type="term" value="F:nucleotide binding"/>
    <property type="evidence" value="ECO:0007669"/>
    <property type="project" value="InterPro"/>
</dbReference>
<comment type="similarity">
    <text evidence="1">Belongs to the Gfo/Idh/MocA family.</text>
</comment>
<evidence type="ECO:0000256" key="2">
    <source>
        <dbReference type="ARBA" id="ARBA00023002"/>
    </source>
</evidence>
<feature type="domain" description="GFO/IDH/MocA-like oxidoreductase" evidence="4">
    <location>
        <begin position="133"/>
        <end position="243"/>
    </location>
</feature>
<accession>A0A9X1NCX3</accession>
<evidence type="ECO:0000313" key="6">
    <source>
        <dbReference type="Proteomes" id="UP001138997"/>
    </source>
</evidence>
<evidence type="ECO:0000256" key="1">
    <source>
        <dbReference type="ARBA" id="ARBA00010928"/>
    </source>
</evidence>
<dbReference type="SUPFAM" id="SSF51735">
    <property type="entry name" value="NAD(P)-binding Rossmann-fold domains"/>
    <property type="match status" value="1"/>
</dbReference>
<dbReference type="AlphaFoldDB" id="A0A9X1NCX3"/>
<dbReference type="Pfam" id="PF22725">
    <property type="entry name" value="GFO_IDH_MocA_C3"/>
    <property type="match status" value="1"/>
</dbReference>
<comment type="caution">
    <text evidence="5">The sequence shown here is derived from an EMBL/GenBank/DDBJ whole genome shotgun (WGS) entry which is preliminary data.</text>
</comment>
<protein>
    <submittedName>
        <fullName evidence="5">Gfo/Idh/MocA family oxidoreductase</fullName>
    </submittedName>
</protein>
<name>A0A9X1NCX3_9ACTN</name>
<dbReference type="InterPro" id="IPR051317">
    <property type="entry name" value="Gfo/Idh/MocA_oxidoreduct"/>
</dbReference>
<dbReference type="InterPro" id="IPR036291">
    <property type="entry name" value="NAD(P)-bd_dom_sf"/>
</dbReference>
<dbReference type="SUPFAM" id="SSF55347">
    <property type="entry name" value="Glyceraldehyde-3-phosphate dehydrogenase-like, C-terminal domain"/>
    <property type="match status" value="1"/>
</dbReference>
<organism evidence="5 6">
    <name type="scientific">Kineosporia babensis</name>
    <dbReference type="NCBI Taxonomy" id="499548"/>
    <lineage>
        <taxon>Bacteria</taxon>
        <taxon>Bacillati</taxon>
        <taxon>Actinomycetota</taxon>
        <taxon>Actinomycetes</taxon>
        <taxon>Kineosporiales</taxon>
        <taxon>Kineosporiaceae</taxon>
        <taxon>Kineosporia</taxon>
    </lineage>
</organism>
<dbReference type="InterPro" id="IPR000683">
    <property type="entry name" value="Gfo/Idh/MocA-like_OxRdtase_N"/>
</dbReference>
<evidence type="ECO:0000259" key="4">
    <source>
        <dbReference type="Pfam" id="PF22725"/>
    </source>
</evidence>
<feature type="domain" description="Gfo/Idh/MocA-like oxidoreductase N-terminal" evidence="3">
    <location>
        <begin position="5"/>
        <end position="122"/>
    </location>
</feature>
<keyword evidence="2" id="KW-0560">Oxidoreductase</keyword>
<reference evidence="5" key="1">
    <citation type="submission" date="2021-11" db="EMBL/GenBank/DDBJ databases">
        <title>Streptomyces corallinus and Kineosporia corallina sp. nov., two new coral-derived marine actinobacteria.</title>
        <authorList>
            <person name="Buangrab K."/>
            <person name="Sutthacheep M."/>
            <person name="Yeemin T."/>
            <person name="Harunari E."/>
            <person name="Igarashi Y."/>
            <person name="Sripreechasak P."/>
            <person name="Kanchanasin P."/>
            <person name="Tanasupawat S."/>
            <person name="Phongsopitanun W."/>
        </authorList>
    </citation>
    <scope>NUCLEOTIDE SEQUENCE</scope>
    <source>
        <strain evidence="5">JCM 31032</strain>
    </source>
</reference>
<evidence type="ECO:0000313" key="5">
    <source>
        <dbReference type="EMBL" id="MCD5312667.1"/>
    </source>
</evidence>
<dbReference type="Gene3D" id="3.30.360.10">
    <property type="entry name" value="Dihydrodipicolinate Reductase, domain 2"/>
    <property type="match status" value="1"/>
</dbReference>
<keyword evidence="6" id="KW-1185">Reference proteome</keyword>
<proteinExistence type="inferred from homology"/>
<dbReference type="PANTHER" id="PTHR43708:SF5">
    <property type="entry name" value="CONSERVED EXPRESSED OXIDOREDUCTASE (EUROFUNG)-RELATED"/>
    <property type="match status" value="1"/>
</dbReference>
<dbReference type="PANTHER" id="PTHR43708">
    <property type="entry name" value="CONSERVED EXPRESSED OXIDOREDUCTASE (EUROFUNG)"/>
    <property type="match status" value="1"/>
</dbReference>
<dbReference type="Proteomes" id="UP001138997">
    <property type="component" value="Unassembled WGS sequence"/>
</dbReference>
<sequence>MTDDVKIGLVGFGFGGKYFHAPLLAAAPGVQFAGVVTKSPERQAEVAELYPGVPTFGSLSELKAAGAQAVAISTPAPTHVPLMLEAIELGLAVACDKPFALDAAAARSVVEAAEKAGVKLTAYQNRRWDADLLTVKKLLEAGELGEVFRFESRFERFDTESAPPAAGGGILRDFGSHLVDQALYLFGPAATVYAELDAVEEGQDSRFFIAVRHHSGVLSHLIGNWVEGAPGPRYRVSGSKGSFVLNKPMEGQEALLIEGLNPATAAERWGVEREENYGRLYRGDEGTAVPTERGSWDTYYPAFAAAVRGDGEVPVDPRDAIASMRVLDAARRSATIGQVVSLSDDDQ</sequence>
<evidence type="ECO:0000259" key="3">
    <source>
        <dbReference type="Pfam" id="PF01408"/>
    </source>
</evidence>
<dbReference type="Pfam" id="PF01408">
    <property type="entry name" value="GFO_IDH_MocA"/>
    <property type="match status" value="1"/>
</dbReference>
<dbReference type="Gene3D" id="3.40.50.720">
    <property type="entry name" value="NAD(P)-binding Rossmann-like Domain"/>
    <property type="match status" value="1"/>
</dbReference>